<name>A0A4S5CGY9_AERVE</name>
<reference evidence="1 2" key="1">
    <citation type="submission" date="2019-04" db="EMBL/GenBank/DDBJ databases">
        <title>Comparative genomics of Aeromonas veronii strains pathogenic to fish.</title>
        <authorList>
            <person name="Cascarano M.C."/>
            <person name="Smyrli M."/>
            <person name="Katharios P."/>
        </authorList>
    </citation>
    <scope>NUCLEOTIDE SEQUENCE [LARGE SCALE GENOMIC DNA]</scope>
    <source>
        <strain evidence="1 2">XU1</strain>
    </source>
</reference>
<dbReference type="EMBL" id="SSUX01000008">
    <property type="protein sequence ID" value="THJ45107.1"/>
    <property type="molecule type" value="Genomic_DNA"/>
</dbReference>
<protein>
    <submittedName>
        <fullName evidence="1">Uncharacterized protein</fullName>
    </submittedName>
</protein>
<comment type="caution">
    <text evidence="1">The sequence shown here is derived from an EMBL/GenBank/DDBJ whole genome shotgun (WGS) entry which is preliminary data.</text>
</comment>
<dbReference type="Proteomes" id="UP000309618">
    <property type="component" value="Unassembled WGS sequence"/>
</dbReference>
<proteinExistence type="predicted"/>
<evidence type="ECO:0000313" key="2">
    <source>
        <dbReference type="Proteomes" id="UP000309618"/>
    </source>
</evidence>
<sequence length="220" mass="25043">MKAFVMKAFISSLTAPKWQIALKSPEYLLPSALLLILPVLTRNALVYGVSWESTLVISLLLLSIYMRIRCLIHKGALVSLPLNSPRLQWCLDVKGRLYPHLEHGLAKDVPNGVMTHGIKKQWFESAFDTIEEAGMFGRPIVVKTPFGLDSLCSRLEACGWRVERKPSATTPLLQRITLVLRRSSWKNRAPWRRNWRDVGVMNHAILYPVPTAFEKQVLQD</sequence>
<dbReference type="RefSeq" id="WP_136501929.1">
    <property type="nucleotide sequence ID" value="NZ_SSUX01000008.1"/>
</dbReference>
<accession>A0A4S5CGY9</accession>
<gene>
    <name evidence="1" type="ORF">E8Q35_13070</name>
</gene>
<evidence type="ECO:0000313" key="1">
    <source>
        <dbReference type="EMBL" id="THJ45107.1"/>
    </source>
</evidence>
<dbReference type="AlphaFoldDB" id="A0A4S5CGY9"/>
<organism evidence="1 2">
    <name type="scientific">Aeromonas veronii</name>
    <dbReference type="NCBI Taxonomy" id="654"/>
    <lineage>
        <taxon>Bacteria</taxon>
        <taxon>Pseudomonadati</taxon>
        <taxon>Pseudomonadota</taxon>
        <taxon>Gammaproteobacteria</taxon>
        <taxon>Aeromonadales</taxon>
        <taxon>Aeromonadaceae</taxon>
        <taxon>Aeromonas</taxon>
    </lineage>
</organism>